<dbReference type="InterPro" id="IPR009833">
    <property type="entry name" value="DUF1398"/>
</dbReference>
<dbReference type="Pfam" id="PF07166">
    <property type="entry name" value="DUF1398"/>
    <property type="match status" value="1"/>
</dbReference>
<evidence type="ECO:0008006" key="3">
    <source>
        <dbReference type="Google" id="ProtNLM"/>
    </source>
</evidence>
<dbReference type="Gene3D" id="3.30.1810.10">
    <property type="entry name" value="YdfO-like"/>
    <property type="match status" value="1"/>
</dbReference>
<dbReference type="EMBL" id="BQXY01000001">
    <property type="protein sequence ID" value="GKU24169.1"/>
    <property type="molecule type" value="Genomic_DNA"/>
</dbReference>
<name>A0A9W5Y0A7_9CLOT</name>
<dbReference type="Proteomes" id="UP001057868">
    <property type="component" value="Unassembled WGS sequence"/>
</dbReference>
<accession>A0A9W5Y0A7</accession>
<comment type="caution">
    <text evidence="1">The sequence shown here is derived from an EMBL/GenBank/DDBJ whole genome shotgun (WGS) entry which is preliminary data.</text>
</comment>
<gene>
    <name evidence="1" type="ORF">CFOLD11_09950</name>
</gene>
<proteinExistence type="predicted"/>
<reference evidence="1" key="1">
    <citation type="journal article" date="2023" name="Int. J. Syst. Evol. Microbiol.">
        <title>&lt;i&gt;Clostridium folliculivorans&lt;/i&gt; sp. nov., isolated from soil samples of an organic paddy in Japan.</title>
        <authorList>
            <person name="Tazawa J."/>
            <person name="Kobayashi H."/>
            <person name="Tanizawa Y."/>
            <person name="Uchino A."/>
            <person name="Tanaka F."/>
            <person name="Urashima Y."/>
            <person name="Miura S."/>
            <person name="Sakamoto M."/>
            <person name="Ohkuma M."/>
            <person name="Tohno M."/>
        </authorList>
    </citation>
    <scope>NUCLEOTIDE SEQUENCE</scope>
    <source>
        <strain evidence="1">D1-1</strain>
    </source>
</reference>
<dbReference type="SUPFAM" id="SSF160419">
    <property type="entry name" value="YdfO-like"/>
    <property type="match status" value="1"/>
</dbReference>
<evidence type="ECO:0000313" key="2">
    <source>
        <dbReference type="Proteomes" id="UP001057868"/>
    </source>
</evidence>
<organism evidence="1 2">
    <name type="scientific">Clostridium folliculivorans</name>
    <dbReference type="NCBI Taxonomy" id="2886038"/>
    <lineage>
        <taxon>Bacteria</taxon>
        <taxon>Bacillati</taxon>
        <taxon>Bacillota</taxon>
        <taxon>Clostridia</taxon>
        <taxon>Eubacteriales</taxon>
        <taxon>Clostridiaceae</taxon>
        <taxon>Clostridium</taxon>
    </lineage>
</organism>
<keyword evidence="2" id="KW-1185">Reference proteome</keyword>
<dbReference type="AlphaFoldDB" id="A0A9W5Y0A7"/>
<protein>
    <recommendedName>
        <fullName evidence="3">Phage envelope protein</fullName>
    </recommendedName>
</protein>
<sequence length="129" mass="14835">MEFTLEAIQEAQKKYTGPDFPRLIREFKKLGMVTNIYDLKTGLITYENKLGEKIEVKGNIESKVNDISSKESALVALKRNQVGESDFLTFCREIAEAGIYRWVSDLDKMTCSYYDLKEQILIVEKIPTV</sequence>
<evidence type="ECO:0000313" key="1">
    <source>
        <dbReference type="EMBL" id="GKU24169.1"/>
    </source>
</evidence>
<dbReference type="InterPro" id="IPR036696">
    <property type="entry name" value="YdfO-like_sf"/>
</dbReference>
<dbReference type="RefSeq" id="WP_261851191.1">
    <property type="nucleotide sequence ID" value="NZ_BQXY01000001.1"/>
</dbReference>